<feature type="signal peptide" evidence="1">
    <location>
        <begin position="1"/>
        <end position="16"/>
    </location>
</feature>
<evidence type="ECO:0000313" key="3">
    <source>
        <dbReference type="Proteomes" id="UP001163046"/>
    </source>
</evidence>
<protein>
    <submittedName>
        <fullName evidence="2">Uncharacterized protein</fullName>
    </submittedName>
</protein>
<keyword evidence="1" id="KW-0732">Signal</keyword>
<dbReference type="EMBL" id="MU825898">
    <property type="protein sequence ID" value="KAJ7383502.1"/>
    <property type="molecule type" value="Genomic_DNA"/>
</dbReference>
<accession>A0A9X0D1B0</accession>
<evidence type="ECO:0000313" key="2">
    <source>
        <dbReference type="EMBL" id="KAJ7383502.1"/>
    </source>
</evidence>
<feature type="chain" id="PRO_5040857704" evidence="1">
    <location>
        <begin position="17"/>
        <end position="119"/>
    </location>
</feature>
<sequence>MFKLLILLIFASCVSCVPLWPVIALNELERPSNTRVQNGGKAATSTLEKDVKLRYAVLDYGEDLYVNDASEVETDDASANAVSGEEYYEDDVSANGQANDSDAMESEVIGEMTVEMMMS</sequence>
<reference evidence="2" key="1">
    <citation type="submission" date="2023-01" db="EMBL/GenBank/DDBJ databases">
        <title>Genome assembly of the deep-sea coral Lophelia pertusa.</title>
        <authorList>
            <person name="Herrera S."/>
            <person name="Cordes E."/>
        </authorList>
    </citation>
    <scope>NUCLEOTIDE SEQUENCE</scope>
    <source>
        <strain evidence="2">USNM1676648</strain>
        <tissue evidence="2">Polyp</tissue>
    </source>
</reference>
<proteinExistence type="predicted"/>
<evidence type="ECO:0000256" key="1">
    <source>
        <dbReference type="SAM" id="SignalP"/>
    </source>
</evidence>
<dbReference type="Proteomes" id="UP001163046">
    <property type="component" value="Unassembled WGS sequence"/>
</dbReference>
<keyword evidence="3" id="KW-1185">Reference proteome</keyword>
<organism evidence="2 3">
    <name type="scientific">Desmophyllum pertusum</name>
    <dbReference type="NCBI Taxonomy" id="174260"/>
    <lineage>
        <taxon>Eukaryota</taxon>
        <taxon>Metazoa</taxon>
        <taxon>Cnidaria</taxon>
        <taxon>Anthozoa</taxon>
        <taxon>Hexacorallia</taxon>
        <taxon>Scleractinia</taxon>
        <taxon>Caryophylliina</taxon>
        <taxon>Caryophylliidae</taxon>
        <taxon>Desmophyllum</taxon>
    </lineage>
</organism>
<comment type="caution">
    <text evidence="2">The sequence shown here is derived from an EMBL/GenBank/DDBJ whole genome shotgun (WGS) entry which is preliminary data.</text>
</comment>
<dbReference type="AlphaFoldDB" id="A0A9X0D1B0"/>
<name>A0A9X0D1B0_9CNID</name>
<gene>
    <name evidence="2" type="ORF">OS493_027667</name>
</gene>